<evidence type="ECO:0000313" key="2">
    <source>
        <dbReference type="Proteomes" id="UP000193944"/>
    </source>
</evidence>
<protein>
    <submittedName>
        <fullName evidence="1">Uncharacterized protein</fullName>
    </submittedName>
</protein>
<accession>A0A1Y1VSQ2</accession>
<evidence type="ECO:0000313" key="1">
    <source>
        <dbReference type="EMBL" id="ORX64320.1"/>
    </source>
</evidence>
<organism evidence="1 2">
    <name type="scientific">Anaeromyces robustus</name>
    <dbReference type="NCBI Taxonomy" id="1754192"/>
    <lineage>
        <taxon>Eukaryota</taxon>
        <taxon>Fungi</taxon>
        <taxon>Fungi incertae sedis</taxon>
        <taxon>Chytridiomycota</taxon>
        <taxon>Chytridiomycota incertae sedis</taxon>
        <taxon>Neocallimastigomycetes</taxon>
        <taxon>Neocallimastigales</taxon>
        <taxon>Neocallimastigaceae</taxon>
        <taxon>Anaeromyces</taxon>
    </lineage>
</organism>
<reference evidence="1 2" key="2">
    <citation type="submission" date="2016-08" db="EMBL/GenBank/DDBJ databases">
        <title>Pervasive Adenine N6-methylation of Active Genes in Fungi.</title>
        <authorList>
            <consortium name="DOE Joint Genome Institute"/>
            <person name="Mondo S.J."/>
            <person name="Dannebaum R.O."/>
            <person name="Kuo R.C."/>
            <person name="Labutti K."/>
            <person name="Haridas S."/>
            <person name="Kuo A."/>
            <person name="Salamov A."/>
            <person name="Ahrendt S.R."/>
            <person name="Lipzen A."/>
            <person name="Sullivan W."/>
            <person name="Andreopoulos W.B."/>
            <person name="Clum A."/>
            <person name="Lindquist E."/>
            <person name="Daum C."/>
            <person name="Ramamoorthy G.K."/>
            <person name="Gryganskyi A."/>
            <person name="Culley D."/>
            <person name="Magnuson J.K."/>
            <person name="James T.Y."/>
            <person name="O'Malley M.A."/>
            <person name="Stajich J.E."/>
            <person name="Spatafora J.W."/>
            <person name="Visel A."/>
            <person name="Grigoriev I.V."/>
        </authorList>
    </citation>
    <scope>NUCLEOTIDE SEQUENCE [LARGE SCALE GENOMIC DNA]</scope>
    <source>
        <strain evidence="1 2">S4</strain>
    </source>
</reference>
<keyword evidence="2" id="KW-1185">Reference proteome</keyword>
<reference evidence="1 2" key="1">
    <citation type="submission" date="2016-08" db="EMBL/GenBank/DDBJ databases">
        <title>A Parts List for Fungal Cellulosomes Revealed by Comparative Genomics.</title>
        <authorList>
            <consortium name="DOE Joint Genome Institute"/>
            <person name="Haitjema C.H."/>
            <person name="Gilmore S.P."/>
            <person name="Henske J.K."/>
            <person name="Solomon K.V."/>
            <person name="De Groot R."/>
            <person name="Kuo A."/>
            <person name="Mondo S.J."/>
            <person name="Salamov A.A."/>
            <person name="Labutti K."/>
            <person name="Zhao Z."/>
            <person name="Chiniquy J."/>
            <person name="Barry K."/>
            <person name="Brewer H.M."/>
            <person name="Purvine S.O."/>
            <person name="Wright A.T."/>
            <person name="Boxma B."/>
            <person name="Van Alen T."/>
            <person name="Hackstein J.H."/>
            <person name="Baker S.E."/>
            <person name="Grigoriev I.V."/>
            <person name="O'Malley M.A."/>
        </authorList>
    </citation>
    <scope>NUCLEOTIDE SEQUENCE [LARGE SCALE GENOMIC DNA]</scope>
    <source>
        <strain evidence="1 2">S4</strain>
    </source>
</reference>
<comment type="caution">
    <text evidence="1">The sequence shown here is derived from an EMBL/GenBank/DDBJ whole genome shotgun (WGS) entry which is preliminary data.</text>
</comment>
<sequence length="152" mass="18319">MDIDSYFEYLEKLNDNLIDIKWDIEKNIISFKNLLSQKRIFQFKYSRVSNFLKKKLVYQSNLKFNLLNGLTTLGNYDSMKIRNIVNLPMKNNYNFNLLFNFEENLPELNVSDKGISEINIIEIIILYFEYKEEEIELIHQNYINLNLNIQIM</sequence>
<gene>
    <name evidence="1" type="ORF">BCR32DRAFT_287162</name>
</gene>
<name>A0A1Y1VSQ2_9FUNG</name>
<dbReference type="AlphaFoldDB" id="A0A1Y1VSQ2"/>
<dbReference type="EMBL" id="MCFG01000535">
    <property type="protein sequence ID" value="ORX64320.1"/>
    <property type="molecule type" value="Genomic_DNA"/>
</dbReference>
<dbReference type="Proteomes" id="UP000193944">
    <property type="component" value="Unassembled WGS sequence"/>
</dbReference>
<proteinExistence type="predicted"/>